<dbReference type="EMBL" id="AQHW01000015">
    <property type="protein sequence ID" value="KKB55633.1"/>
    <property type="molecule type" value="Genomic_DNA"/>
</dbReference>
<keyword evidence="5" id="KW-0998">Cell outer membrane</keyword>
<dbReference type="InterPro" id="IPR011990">
    <property type="entry name" value="TPR-like_helical_dom_sf"/>
</dbReference>
<comment type="subcellular location">
    <subcellularLocation>
        <location evidence="1">Cell outer membrane</location>
    </subcellularLocation>
</comment>
<protein>
    <recommendedName>
        <fullName evidence="11">RagB/SusD domain-containing protein</fullName>
    </recommendedName>
</protein>
<keyword evidence="10" id="KW-1185">Reference proteome</keyword>
<comment type="similarity">
    <text evidence="2">Belongs to the SusD family.</text>
</comment>
<organism evidence="9 10">
    <name type="scientific">Parabacteroides gordonii MS-1 = DSM 23371</name>
    <dbReference type="NCBI Taxonomy" id="1203610"/>
    <lineage>
        <taxon>Bacteria</taxon>
        <taxon>Pseudomonadati</taxon>
        <taxon>Bacteroidota</taxon>
        <taxon>Bacteroidia</taxon>
        <taxon>Bacteroidales</taxon>
        <taxon>Tannerellaceae</taxon>
        <taxon>Parabacteroides</taxon>
    </lineage>
</organism>
<dbReference type="Pfam" id="PF07980">
    <property type="entry name" value="SusD_RagB"/>
    <property type="match status" value="1"/>
</dbReference>
<sequence>MKTKLKYICLSAVAGLTLSLSSCSDFMDLTPEDQYDETAVWADADLTKSVVNDVYSYVCDIAQEVNTSAWSDDAFFTHVYGCRDINEATVSPSNLGAYDRDDCPFKWSKQYKGIYRANLVLENIDNVPEKTGVDLNVLKGEIYFLRAYIYTELLRGFGGVPIVDKVYSIEEASELSLPRADVADVMDFILKDIEQAVSLLPEEQSGANLGRATKGAAKALKARVLLHVASPLFADRSVNTLACNQYTGDRQALYQQALDAAKEVINNGPYSLVDCNAATIKDIANNFHNIIITNNEETIWAKQYVNKDQNADNWVRNRVALLHGPNGYHNWAGTAPTHDLVMAFEVEDGKLPDELLKPGEETTVNPYANREPRFYATIGYDGAEWGRPRAADGAVFDATPLGNLQFGYYELSSGGSKVDAIQSVDDENNPIKTQSFNGMVGVDSRMSNIENWNGTYTGYLEKKLIDGTVSATEHNFQTNPMPYIRLAEMYLIAAEASLELNKLDEAVTYLDALRSRIGRPDTKATLAVRGQAFNQNDLREFLRRERRVELAYEESRYYDVRRWMIAPEAGSKKLTGITIVGRLKPGKTATLPYVHDEEVYDYTWTVLNLNYIEKRKWDNKMYFAPIKLEETLRNPALEQNPGFK</sequence>
<gene>
    <name evidence="9" type="ORF">HMPREF1536_03105</name>
</gene>
<dbReference type="InterPro" id="IPR012944">
    <property type="entry name" value="SusD_RagB_dom"/>
</dbReference>
<accession>A0A0F5JD45</accession>
<evidence type="ECO:0000256" key="1">
    <source>
        <dbReference type="ARBA" id="ARBA00004442"/>
    </source>
</evidence>
<feature type="domain" description="RagB/SusD" evidence="7">
    <location>
        <begin position="297"/>
        <end position="643"/>
    </location>
</feature>
<dbReference type="HOGENOM" id="CLU_015553_0_3_10"/>
<feature type="domain" description="SusD-like N-terminal" evidence="8">
    <location>
        <begin position="25"/>
        <end position="226"/>
    </location>
</feature>
<evidence type="ECO:0000256" key="2">
    <source>
        <dbReference type="ARBA" id="ARBA00006275"/>
    </source>
</evidence>
<dbReference type="AlphaFoldDB" id="A0A0F5JD45"/>
<feature type="signal peptide" evidence="6">
    <location>
        <begin position="1"/>
        <end position="24"/>
    </location>
</feature>
<dbReference type="STRING" id="1203610.HMPREF1536_03105"/>
<evidence type="ECO:0000259" key="7">
    <source>
        <dbReference type="Pfam" id="PF07980"/>
    </source>
</evidence>
<proteinExistence type="inferred from homology"/>
<dbReference type="Pfam" id="PF14322">
    <property type="entry name" value="SusD-like_3"/>
    <property type="match status" value="1"/>
</dbReference>
<dbReference type="SUPFAM" id="SSF48452">
    <property type="entry name" value="TPR-like"/>
    <property type="match status" value="1"/>
</dbReference>
<keyword evidence="4" id="KW-0472">Membrane</keyword>
<feature type="chain" id="PRO_5002490103" description="RagB/SusD domain-containing protein" evidence="6">
    <location>
        <begin position="25"/>
        <end position="644"/>
    </location>
</feature>
<dbReference type="RefSeq" id="WP_028726100.1">
    <property type="nucleotide sequence ID" value="NZ_AUAE01000008.1"/>
</dbReference>
<dbReference type="InterPro" id="IPR033985">
    <property type="entry name" value="SusD-like_N"/>
</dbReference>
<dbReference type="PATRIC" id="fig|1203610.3.peg.3171"/>
<evidence type="ECO:0000256" key="3">
    <source>
        <dbReference type="ARBA" id="ARBA00022729"/>
    </source>
</evidence>
<evidence type="ECO:0008006" key="11">
    <source>
        <dbReference type="Google" id="ProtNLM"/>
    </source>
</evidence>
<evidence type="ECO:0000256" key="5">
    <source>
        <dbReference type="ARBA" id="ARBA00023237"/>
    </source>
</evidence>
<dbReference type="PROSITE" id="PS51257">
    <property type="entry name" value="PROKAR_LIPOPROTEIN"/>
    <property type="match status" value="1"/>
</dbReference>
<dbReference type="Proteomes" id="UP000033035">
    <property type="component" value="Unassembled WGS sequence"/>
</dbReference>
<dbReference type="Gene3D" id="1.25.40.390">
    <property type="match status" value="1"/>
</dbReference>
<reference evidence="9 10" key="1">
    <citation type="submission" date="2013-04" db="EMBL/GenBank/DDBJ databases">
        <title>The Genome Sequence of Parabacteroides gordonii DSM 23371.</title>
        <authorList>
            <consortium name="The Broad Institute Genomics Platform"/>
            <person name="Earl A."/>
            <person name="Ward D."/>
            <person name="Feldgarden M."/>
            <person name="Gevers D."/>
            <person name="Martens E."/>
            <person name="Sakamoto M."/>
            <person name="Benno Y."/>
            <person name="Suzuki N."/>
            <person name="Matsunaga N."/>
            <person name="Koshihara K."/>
            <person name="Seki M."/>
            <person name="Komiya H."/>
            <person name="Walker B."/>
            <person name="Young S."/>
            <person name="Zeng Q."/>
            <person name="Gargeya S."/>
            <person name="Fitzgerald M."/>
            <person name="Haas B."/>
            <person name="Abouelleil A."/>
            <person name="Allen A.W."/>
            <person name="Alvarado L."/>
            <person name="Arachchi H.M."/>
            <person name="Berlin A.M."/>
            <person name="Chapman S.B."/>
            <person name="Gainer-Dewar J."/>
            <person name="Goldberg J."/>
            <person name="Griggs A."/>
            <person name="Gujja S."/>
            <person name="Hansen M."/>
            <person name="Howarth C."/>
            <person name="Imamovic A."/>
            <person name="Ireland A."/>
            <person name="Larimer J."/>
            <person name="McCowan C."/>
            <person name="Murphy C."/>
            <person name="Pearson M."/>
            <person name="Poon T.W."/>
            <person name="Priest M."/>
            <person name="Roberts A."/>
            <person name="Saif S."/>
            <person name="Shea T."/>
            <person name="Sisk P."/>
            <person name="Sykes S."/>
            <person name="Wortman J."/>
            <person name="Nusbaum C."/>
            <person name="Birren B."/>
        </authorList>
    </citation>
    <scope>NUCLEOTIDE SEQUENCE [LARGE SCALE GENOMIC DNA]</scope>
    <source>
        <strain evidence="9 10">MS-1</strain>
    </source>
</reference>
<evidence type="ECO:0000256" key="6">
    <source>
        <dbReference type="SAM" id="SignalP"/>
    </source>
</evidence>
<evidence type="ECO:0000259" key="8">
    <source>
        <dbReference type="Pfam" id="PF14322"/>
    </source>
</evidence>
<keyword evidence="3 6" id="KW-0732">Signal</keyword>
<dbReference type="GO" id="GO:0009279">
    <property type="term" value="C:cell outer membrane"/>
    <property type="evidence" value="ECO:0007669"/>
    <property type="project" value="UniProtKB-SubCell"/>
</dbReference>
<evidence type="ECO:0000313" key="9">
    <source>
        <dbReference type="EMBL" id="KKB55633.1"/>
    </source>
</evidence>
<name>A0A0F5JD45_9BACT</name>
<evidence type="ECO:0000256" key="4">
    <source>
        <dbReference type="ARBA" id="ARBA00023136"/>
    </source>
</evidence>
<comment type="caution">
    <text evidence="9">The sequence shown here is derived from an EMBL/GenBank/DDBJ whole genome shotgun (WGS) entry which is preliminary data.</text>
</comment>
<evidence type="ECO:0000313" key="10">
    <source>
        <dbReference type="Proteomes" id="UP000033035"/>
    </source>
</evidence>